<dbReference type="Gramene" id="TraesLDM6B03G03504190.1">
    <property type="protein sequence ID" value="TraesLDM6B03G03504190.1"/>
    <property type="gene ID" value="TraesLDM6B03G03504190"/>
</dbReference>
<dbReference type="Proteomes" id="UP000019116">
    <property type="component" value="Chromosome 6B"/>
</dbReference>
<reference evidence="2" key="2">
    <citation type="submission" date="2018-10" db="UniProtKB">
        <authorList>
            <consortium name="EnsemblPlants"/>
        </authorList>
    </citation>
    <scope>IDENTIFICATION</scope>
</reference>
<dbReference type="Gramene" id="TraesWEE_scaffold_009002_01G000100.1">
    <property type="protein sequence ID" value="TraesWEE_scaffold_009002_01G000100.1"/>
    <property type="gene ID" value="TraesWEE_scaffold_009002_01G000100"/>
</dbReference>
<dbReference type="InterPro" id="IPR009003">
    <property type="entry name" value="Peptidase_S1_PA"/>
</dbReference>
<dbReference type="Gene3D" id="1.20.1410.10">
    <property type="entry name" value="I/LWEQ domain"/>
    <property type="match status" value="1"/>
</dbReference>
<dbReference type="PANTHER" id="PTHR18868:SF33">
    <property type="match status" value="1"/>
</dbReference>
<dbReference type="GeneID" id="123136678"/>
<dbReference type="Gramene" id="TraesSYM6B03G03435510.1">
    <property type="protein sequence ID" value="TraesSYM6B03G03435510.1"/>
    <property type="gene ID" value="TraesSYM6B03G03435510"/>
</dbReference>
<dbReference type="RefSeq" id="XP_044412080.1">
    <property type="nucleotide sequence ID" value="XM_044556145.1"/>
</dbReference>
<keyword evidence="3" id="KW-1185">Reference proteome</keyword>
<feature type="compositionally biased region" description="Basic and acidic residues" evidence="1">
    <location>
        <begin position="1"/>
        <end position="13"/>
    </location>
</feature>
<dbReference type="SUPFAM" id="SSF50494">
    <property type="entry name" value="Trypsin-like serine proteases"/>
    <property type="match status" value="1"/>
</dbReference>
<dbReference type="Gene3D" id="2.40.10.120">
    <property type="match status" value="1"/>
</dbReference>
<dbReference type="SMR" id="A0A3B6PK35"/>
<gene>
    <name evidence="2" type="primary">LOC123136678</name>
</gene>
<dbReference type="Gramene" id="TraesARI6B03G03458250.1">
    <property type="protein sequence ID" value="TraesARI6B03G03458250.1"/>
    <property type="gene ID" value="TraesARI6B03G03458250"/>
</dbReference>
<dbReference type="AlphaFoldDB" id="A0A3B6PK35"/>
<dbReference type="Gramene" id="TraesROB_scaffold_004897_01G000100.1">
    <property type="protein sequence ID" value="TraesROB_scaffold_004897_01G000100.1"/>
    <property type="gene ID" value="TraesROB_scaffold_004897_01G000100"/>
</dbReference>
<protein>
    <submittedName>
        <fullName evidence="2">Uncharacterized protein</fullName>
    </submittedName>
</protein>
<dbReference type="Gramene" id="TraesJUL6B03G03519480.2">
    <property type="protein sequence ID" value="TraesJUL6B03G03519480.2"/>
    <property type="gene ID" value="TraesJUL6B03G03519480"/>
</dbReference>
<dbReference type="Gramene" id="TraesLAC6B03G03454010.1">
    <property type="protein sequence ID" value="TraesLAC6B03G03454010.1"/>
    <property type="gene ID" value="TraesLAC6B03G03454010"/>
</dbReference>
<proteinExistence type="predicted"/>
<dbReference type="KEGG" id="taes:123136678"/>
<dbReference type="Gramene" id="TraesCLE_scaffold_006657_01G000100.1">
    <property type="protein sequence ID" value="TraesCLE_scaffold_006657_01G000100.1"/>
    <property type="gene ID" value="TraesCLE_scaffold_006657_01G000100"/>
</dbReference>
<dbReference type="Gramene" id="TraesCS6B03G0485100.1">
    <property type="protein sequence ID" value="TraesCS6B03G0485100.1.CDS"/>
    <property type="gene ID" value="TraesCS6B03G0485100"/>
</dbReference>
<dbReference type="Gramene" id="TraesSTA6B03G03490440.1">
    <property type="protein sequence ID" value="TraesSTA6B03G03490440.1"/>
    <property type="gene ID" value="TraesSTA6B03G03490440"/>
</dbReference>
<dbReference type="EnsemblPlants" id="TraesCS6B02G188900.1">
    <property type="protein sequence ID" value="TraesCS6B02G188900.1"/>
    <property type="gene ID" value="TraesCS6B02G188900"/>
</dbReference>
<dbReference type="OrthoDB" id="678328at2759"/>
<sequence length="520" mass="58850">MRKTKGGDDDGTRRSQKSRRACNSKGDGTKSLDSLLVKVRGGCRVLEHLLGRIHRSRRVCKKKTNSLTSAWVKMWEIRRSFDDLTERLQESRVHNGEEEETKSLASVWGKAWKIRRAVHDLTEILHDCMVRNGEEEETKSLASVWERVRKIMRAVDDLTLSLHKSRVLNGKEEVTNSLASVHKKKLHPDLVSMGYPEPPKLDGSMILVNTFEETFGDTYPKGDWREFSEKASSKISRYVVALASFSGGKRHFACSGFFIEWNGSTVILTSASLVRSSSDENKIDRNLEIKVLLPKGRLIDGTLKHYSLHYNVALVSFKDCRVVCPAIIQRRRYVCSKIAAVGRCFNSGTLMAKIGEEVTWTGTLDCVCIERISCKISKAGIGGPLVNLDGEVVGMDFYDPRIGTPIVMWDHVEHILQHIEKSDPSGAAFWKMAGDPSKRLNRWPVPAPCWRSREDVEKDKKSEEDEMNLEPPPLPPRESFSWVFNFFQQKPGSEPSSSHINRSNPFIYGFIDGKKVLLSI</sequence>
<dbReference type="PANTHER" id="PTHR18868">
    <property type="entry name" value="OS07G0665300 PROTEIN-RELATED"/>
    <property type="match status" value="1"/>
</dbReference>
<feature type="region of interest" description="Disordered" evidence="1">
    <location>
        <begin position="1"/>
        <end position="27"/>
    </location>
</feature>
<name>A0A3B6PK35_WHEAT</name>
<accession>A0A3B6PK35</accession>
<evidence type="ECO:0000313" key="3">
    <source>
        <dbReference type="Proteomes" id="UP000019116"/>
    </source>
</evidence>
<dbReference type="Gramene" id="TraesCS6B02G188900.1">
    <property type="protein sequence ID" value="TraesCS6B02G188900.1"/>
    <property type="gene ID" value="TraesCS6B02G188900"/>
</dbReference>
<dbReference type="Pfam" id="PF13365">
    <property type="entry name" value="Trypsin_2"/>
    <property type="match status" value="1"/>
</dbReference>
<reference evidence="2" key="1">
    <citation type="submission" date="2018-08" db="EMBL/GenBank/DDBJ databases">
        <authorList>
            <person name="Rossello M."/>
        </authorList>
    </citation>
    <scope>NUCLEOTIDE SEQUENCE [LARGE SCALE GENOMIC DNA]</scope>
    <source>
        <strain evidence="2">cv. Chinese Spring</strain>
    </source>
</reference>
<dbReference type="Gramene" id="TraesNOR6B03G03533670.1">
    <property type="protein sequence ID" value="TraesNOR6B03G03533670.1"/>
    <property type="gene ID" value="TraesNOR6B03G03533670"/>
</dbReference>
<dbReference type="Gramene" id="TraesCAD_scaffold_008641_01G000100.1">
    <property type="protein sequence ID" value="TraesCAD_scaffold_008641_01G000100.1"/>
    <property type="gene ID" value="TraesCAD_scaffold_008641_01G000100"/>
</dbReference>
<organism evidence="2">
    <name type="scientific">Triticum aestivum</name>
    <name type="common">Wheat</name>
    <dbReference type="NCBI Taxonomy" id="4565"/>
    <lineage>
        <taxon>Eukaryota</taxon>
        <taxon>Viridiplantae</taxon>
        <taxon>Streptophyta</taxon>
        <taxon>Embryophyta</taxon>
        <taxon>Tracheophyta</taxon>
        <taxon>Spermatophyta</taxon>
        <taxon>Magnoliopsida</taxon>
        <taxon>Liliopsida</taxon>
        <taxon>Poales</taxon>
        <taxon>Poaceae</taxon>
        <taxon>BOP clade</taxon>
        <taxon>Pooideae</taxon>
        <taxon>Triticodae</taxon>
        <taxon>Triticeae</taxon>
        <taxon>Triticinae</taxon>
        <taxon>Triticum</taxon>
    </lineage>
</organism>
<dbReference type="Gramene" id="TraesNOR6B03G03533670.3">
    <property type="protein sequence ID" value="TraesNOR6B03G03533670.3"/>
    <property type="gene ID" value="TraesNOR6B03G03533670"/>
</dbReference>
<dbReference type="Gramene" id="TraesMAC6B03G03498230.1">
    <property type="protein sequence ID" value="TraesMAC6B03G03498230.1"/>
    <property type="gene ID" value="TraesMAC6B03G03498230"/>
</dbReference>
<dbReference type="Gramene" id="TraesJAG6B03G03490050.1">
    <property type="protein sequence ID" value="TraesJAG6B03G03490050.1"/>
    <property type="gene ID" value="TraesJAG6B03G03490050"/>
</dbReference>
<evidence type="ECO:0000313" key="2">
    <source>
        <dbReference type="EnsemblPlants" id="TraesCS6B02G188900.1"/>
    </source>
</evidence>
<dbReference type="STRING" id="4565.A0A3B6PK35"/>
<dbReference type="PaxDb" id="4565-Traes_6BS_918A7F9A7.1"/>
<feature type="region of interest" description="Disordered" evidence="1">
    <location>
        <begin position="453"/>
        <end position="475"/>
    </location>
</feature>
<feature type="compositionally biased region" description="Basic and acidic residues" evidence="1">
    <location>
        <begin position="453"/>
        <end position="463"/>
    </location>
</feature>
<evidence type="ECO:0000256" key="1">
    <source>
        <dbReference type="SAM" id="MobiDB-lite"/>
    </source>
</evidence>